<keyword evidence="1 3" id="KW-0963">Cytoplasm</keyword>
<dbReference type="Gene3D" id="3.40.50.620">
    <property type="entry name" value="HUPs"/>
    <property type="match status" value="1"/>
</dbReference>
<organism evidence="4 5">
    <name type="scientific">Dendrothele bispora (strain CBS 962.96)</name>
    <dbReference type="NCBI Taxonomy" id="1314807"/>
    <lineage>
        <taxon>Eukaryota</taxon>
        <taxon>Fungi</taxon>
        <taxon>Dikarya</taxon>
        <taxon>Basidiomycota</taxon>
        <taxon>Agaricomycotina</taxon>
        <taxon>Agaricomycetes</taxon>
        <taxon>Agaricomycetidae</taxon>
        <taxon>Agaricales</taxon>
        <taxon>Agaricales incertae sedis</taxon>
        <taxon>Dendrothele</taxon>
    </lineage>
</organism>
<comment type="function">
    <text evidence="3">Plays a central role in 2-thiolation of mcm(5)S(2)U at tRNA wobble positions of tRNA(Lys), tRNA(Glu) and tRNA(Gln). May act by forming a heterodimer with NCS6 that ligates sulfur from thiocarboxylated URM1 onto the uridine of tRNAs at wobble position. Prior mcm(5) tRNA modification by the elongator complex is required for 2-thiolation. May also be involved in protein urmylation.</text>
</comment>
<dbReference type="OrthoDB" id="25129at2759"/>
<evidence type="ECO:0000256" key="2">
    <source>
        <dbReference type="ARBA" id="ARBA00022694"/>
    </source>
</evidence>
<dbReference type="EMBL" id="ML179038">
    <property type="protein sequence ID" value="THV07395.1"/>
    <property type="molecule type" value="Genomic_DNA"/>
</dbReference>
<dbReference type="InterPro" id="IPR014729">
    <property type="entry name" value="Rossmann-like_a/b/a_fold"/>
</dbReference>
<comment type="pathway">
    <text evidence="3">tRNA modification; 5-methoxycarbonylmethyl-2-thiouridine-tRNA biosynthesis.</text>
</comment>
<dbReference type="HAMAP" id="MF_03054">
    <property type="entry name" value="CTU2"/>
    <property type="match status" value="1"/>
</dbReference>
<proteinExistence type="inferred from homology"/>
<dbReference type="GO" id="GO:0002143">
    <property type="term" value="P:tRNA wobble position uridine thiolation"/>
    <property type="evidence" value="ECO:0007669"/>
    <property type="project" value="TreeGrafter"/>
</dbReference>
<dbReference type="PANTHER" id="PTHR20882">
    <property type="entry name" value="CYTOPLASMIC TRNA 2-THIOLATION PROTEIN 2"/>
    <property type="match status" value="1"/>
</dbReference>
<dbReference type="GO" id="GO:0016779">
    <property type="term" value="F:nucleotidyltransferase activity"/>
    <property type="evidence" value="ECO:0007669"/>
    <property type="project" value="UniProtKB-UniRule"/>
</dbReference>
<gene>
    <name evidence="3" type="primary">NCS2</name>
    <name evidence="3" type="synonym">CTU2</name>
    <name evidence="4" type="ORF">K435DRAFT_825628</name>
</gene>
<evidence type="ECO:0000256" key="1">
    <source>
        <dbReference type="ARBA" id="ARBA00022490"/>
    </source>
</evidence>
<sequence>MASESCGNPATDTDATMPRRPKFDRSKFCVKCKENTGNIVIRHAVYCKNCFMPLLTGKIRRNLEPFINEKGDGSRRRYLKASGNLLIGISGGLGSTVLLDLISRMYFPSQMESQKRTELLKGGTAHPRNEMVWQKAVVCYVEVCSAFPNMKDRTEDVRTLVKTYEQFEFTPLRLEDAFDRKWWAEVGGKPSPDLFVDPTNEALFLTQHDEDSSSSPVERLRSYLSALPTPTAIPSAIRMLVRLLLLYTAQSTNSSHLLLGANLTSLSISLISSISQGGGFTVKEEAQEEWTPKVAGNTPQTVRLLRPLQEIGLKECAFWAWWNELNVIGRDKFPGAKQGIGALTRDFIVGLERDYPSTVSTVARTCGKLAPKAGANGTCVLCDRSLQIGVQEWKARISIRSLSNSAPPPKTMNAALSDTLCYSCHTTLTSRSSKVRSLSNNLLPLPVWVHSYLKRSGLPEDSVDIAVQEELKESGGEIWERRKIDRSEMKGAISEFLLEE</sequence>
<protein>
    <recommendedName>
        <fullName evidence="3">Cytoplasmic tRNA 2-thiolation protein 2</fullName>
    </recommendedName>
</protein>
<dbReference type="PANTHER" id="PTHR20882:SF14">
    <property type="entry name" value="CYTOPLASMIC TRNA 2-THIOLATION PROTEIN 2"/>
    <property type="match status" value="1"/>
</dbReference>
<dbReference type="Pfam" id="PF10288">
    <property type="entry name" value="CTU2"/>
    <property type="match status" value="1"/>
</dbReference>
<comment type="subcellular location">
    <subcellularLocation>
        <location evidence="3">Cytoplasm</location>
    </subcellularLocation>
</comment>
<accession>A0A4S8MW63</accession>
<dbReference type="GO" id="GO:0000049">
    <property type="term" value="F:tRNA binding"/>
    <property type="evidence" value="ECO:0007669"/>
    <property type="project" value="InterPro"/>
</dbReference>
<evidence type="ECO:0000256" key="3">
    <source>
        <dbReference type="HAMAP-Rule" id="MF_03054"/>
    </source>
</evidence>
<evidence type="ECO:0000313" key="4">
    <source>
        <dbReference type="EMBL" id="THV07395.1"/>
    </source>
</evidence>
<dbReference type="UniPathway" id="UPA00988"/>
<keyword evidence="5" id="KW-1185">Reference proteome</keyword>
<dbReference type="Proteomes" id="UP000297245">
    <property type="component" value="Unassembled WGS sequence"/>
</dbReference>
<dbReference type="GO" id="GO:0016783">
    <property type="term" value="F:sulfurtransferase activity"/>
    <property type="evidence" value="ECO:0007669"/>
    <property type="project" value="TreeGrafter"/>
</dbReference>
<dbReference type="GO" id="GO:0005829">
    <property type="term" value="C:cytosol"/>
    <property type="evidence" value="ECO:0007669"/>
    <property type="project" value="TreeGrafter"/>
</dbReference>
<keyword evidence="2 3" id="KW-0819">tRNA processing</keyword>
<evidence type="ECO:0000313" key="5">
    <source>
        <dbReference type="Proteomes" id="UP000297245"/>
    </source>
</evidence>
<dbReference type="GO" id="GO:0032447">
    <property type="term" value="P:protein urmylation"/>
    <property type="evidence" value="ECO:0007669"/>
    <property type="project" value="UniProtKB-UniRule"/>
</dbReference>
<reference evidence="4 5" key="1">
    <citation type="journal article" date="2019" name="Nat. Ecol. Evol.">
        <title>Megaphylogeny resolves global patterns of mushroom evolution.</title>
        <authorList>
            <person name="Varga T."/>
            <person name="Krizsan K."/>
            <person name="Foldi C."/>
            <person name="Dima B."/>
            <person name="Sanchez-Garcia M."/>
            <person name="Sanchez-Ramirez S."/>
            <person name="Szollosi G.J."/>
            <person name="Szarkandi J.G."/>
            <person name="Papp V."/>
            <person name="Albert L."/>
            <person name="Andreopoulos W."/>
            <person name="Angelini C."/>
            <person name="Antonin V."/>
            <person name="Barry K.W."/>
            <person name="Bougher N.L."/>
            <person name="Buchanan P."/>
            <person name="Buyck B."/>
            <person name="Bense V."/>
            <person name="Catcheside P."/>
            <person name="Chovatia M."/>
            <person name="Cooper J."/>
            <person name="Damon W."/>
            <person name="Desjardin D."/>
            <person name="Finy P."/>
            <person name="Geml J."/>
            <person name="Haridas S."/>
            <person name="Hughes K."/>
            <person name="Justo A."/>
            <person name="Karasinski D."/>
            <person name="Kautmanova I."/>
            <person name="Kiss B."/>
            <person name="Kocsube S."/>
            <person name="Kotiranta H."/>
            <person name="LaButti K.M."/>
            <person name="Lechner B.E."/>
            <person name="Liimatainen K."/>
            <person name="Lipzen A."/>
            <person name="Lukacs Z."/>
            <person name="Mihaltcheva S."/>
            <person name="Morgado L.N."/>
            <person name="Niskanen T."/>
            <person name="Noordeloos M.E."/>
            <person name="Ohm R.A."/>
            <person name="Ortiz-Santana B."/>
            <person name="Ovrebo C."/>
            <person name="Racz N."/>
            <person name="Riley R."/>
            <person name="Savchenko A."/>
            <person name="Shiryaev A."/>
            <person name="Soop K."/>
            <person name="Spirin V."/>
            <person name="Szebenyi C."/>
            <person name="Tomsovsky M."/>
            <person name="Tulloss R.E."/>
            <person name="Uehling J."/>
            <person name="Grigoriev I.V."/>
            <person name="Vagvolgyi C."/>
            <person name="Papp T."/>
            <person name="Martin F.M."/>
            <person name="Miettinen O."/>
            <person name="Hibbett D.S."/>
            <person name="Nagy L.G."/>
        </authorList>
    </citation>
    <scope>NUCLEOTIDE SEQUENCE [LARGE SCALE GENOMIC DNA]</scope>
    <source>
        <strain evidence="4 5">CBS 962.96</strain>
    </source>
</reference>
<dbReference type="InterPro" id="IPR019407">
    <property type="entry name" value="CTU2"/>
</dbReference>
<comment type="similarity">
    <text evidence="3">Belongs to the CTU2/NCS2 family.</text>
</comment>
<dbReference type="AlphaFoldDB" id="A0A4S8MW63"/>
<dbReference type="SUPFAM" id="SSF52402">
    <property type="entry name" value="Adenine nucleotide alpha hydrolases-like"/>
    <property type="match status" value="1"/>
</dbReference>
<name>A0A4S8MW63_DENBC</name>